<evidence type="ECO:0000313" key="1">
    <source>
        <dbReference type="EMBL" id="SMC45455.1"/>
    </source>
</evidence>
<proteinExistence type="predicted"/>
<protein>
    <submittedName>
        <fullName evidence="1">Uncharacterized protein</fullName>
    </submittedName>
</protein>
<dbReference type="AlphaFoldDB" id="A0A1W1ZAN8"/>
<keyword evidence="2" id="KW-1185">Reference proteome</keyword>
<dbReference type="Proteomes" id="UP000192738">
    <property type="component" value="Unassembled WGS sequence"/>
</dbReference>
<organism evidence="1 2">
    <name type="scientific">Sporomusa malonica</name>
    <dbReference type="NCBI Taxonomy" id="112901"/>
    <lineage>
        <taxon>Bacteria</taxon>
        <taxon>Bacillati</taxon>
        <taxon>Bacillota</taxon>
        <taxon>Negativicutes</taxon>
        <taxon>Selenomonadales</taxon>
        <taxon>Sporomusaceae</taxon>
        <taxon>Sporomusa</taxon>
    </lineage>
</organism>
<sequence>MIGETVELENQEQHFLSWWEIDYPFQSAAVGGVLTQSYIINVNIFI</sequence>
<name>A0A1W1ZAN8_9FIRM</name>
<gene>
    <name evidence="1" type="ORF">SAMN04488500_103143</name>
</gene>
<reference evidence="1 2" key="1">
    <citation type="submission" date="2017-04" db="EMBL/GenBank/DDBJ databases">
        <authorList>
            <person name="Afonso C.L."/>
            <person name="Miller P.J."/>
            <person name="Scott M.A."/>
            <person name="Spackman E."/>
            <person name="Goraichik I."/>
            <person name="Dimitrov K.M."/>
            <person name="Suarez D.L."/>
            <person name="Swayne D.E."/>
        </authorList>
    </citation>
    <scope>NUCLEOTIDE SEQUENCE [LARGE SCALE GENOMIC DNA]</scope>
    <source>
        <strain evidence="1 2">DSM 5090</strain>
    </source>
</reference>
<dbReference type="STRING" id="112901.SAMN04488500_103143"/>
<dbReference type="EMBL" id="FWXI01000003">
    <property type="protein sequence ID" value="SMC45455.1"/>
    <property type="molecule type" value="Genomic_DNA"/>
</dbReference>
<accession>A0A1W1ZAN8</accession>
<evidence type="ECO:0000313" key="2">
    <source>
        <dbReference type="Proteomes" id="UP000192738"/>
    </source>
</evidence>